<dbReference type="GO" id="GO:0008124">
    <property type="term" value="F:4-alpha-hydroxytetrahydrobiopterin dehydratase activity"/>
    <property type="evidence" value="ECO:0007669"/>
    <property type="project" value="UniProtKB-EC"/>
</dbReference>
<dbReference type="PANTHER" id="PTHR12599">
    <property type="entry name" value="PTERIN-4-ALPHA-CARBINOLAMINE DEHYDRATASE"/>
    <property type="match status" value="1"/>
</dbReference>
<evidence type="ECO:0000256" key="2">
    <source>
        <dbReference type="ARBA" id="ARBA00006472"/>
    </source>
</evidence>
<dbReference type="SUPFAM" id="SSF55248">
    <property type="entry name" value="PCD-like"/>
    <property type="match status" value="1"/>
</dbReference>
<dbReference type="STRING" id="1618607.UY86_C0005G0002"/>
<sequence>MSRMGLFYIGWTTDIGGQKICRIFEFNNFVEAVRFVNEIATITEEAWHHPDVHIFYNKVVLDLTTHDVSGVSEKDYILAGKIDEISK</sequence>
<organism evidence="5 6">
    <name type="scientific">Candidatus Adlerbacteria bacterium GW2011_GWB1_54_7</name>
    <dbReference type="NCBI Taxonomy" id="1618607"/>
    <lineage>
        <taxon>Bacteria</taxon>
        <taxon>Candidatus Adleribacteriota</taxon>
    </lineage>
</organism>
<comment type="caution">
    <text evidence="5">The sequence shown here is derived from an EMBL/GenBank/DDBJ whole genome shotgun (WGS) entry which is preliminary data.</text>
</comment>
<dbReference type="AlphaFoldDB" id="A0A0G1Y3A0"/>
<dbReference type="Pfam" id="PF01329">
    <property type="entry name" value="Pterin_4a"/>
    <property type="match status" value="1"/>
</dbReference>
<dbReference type="Gene3D" id="3.30.1360.20">
    <property type="entry name" value="Transcriptional coactivator/pterin dehydratase"/>
    <property type="match status" value="1"/>
</dbReference>
<dbReference type="GO" id="GO:0006729">
    <property type="term" value="P:tetrahydrobiopterin biosynthetic process"/>
    <property type="evidence" value="ECO:0007669"/>
    <property type="project" value="InterPro"/>
</dbReference>
<comment type="catalytic activity">
    <reaction evidence="1">
        <text>(4aS,6R)-4a-hydroxy-L-erythro-5,6,7,8-tetrahydrobiopterin = (6R)-L-erythro-6,7-dihydrobiopterin + H2O</text>
        <dbReference type="Rhea" id="RHEA:11920"/>
        <dbReference type="ChEBI" id="CHEBI:15377"/>
        <dbReference type="ChEBI" id="CHEBI:15642"/>
        <dbReference type="ChEBI" id="CHEBI:43120"/>
        <dbReference type="EC" id="4.2.1.96"/>
    </reaction>
</comment>
<name>A0A0G1Y3A0_9BACT</name>
<dbReference type="NCBIfam" id="NF002017">
    <property type="entry name" value="PRK00823.1-2"/>
    <property type="match status" value="1"/>
</dbReference>
<evidence type="ECO:0000256" key="4">
    <source>
        <dbReference type="ARBA" id="ARBA00023239"/>
    </source>
</evidence>
<evidence type="ECO:0000256" key="3">
    <source>
        <dbReference type="ARBA" id="ARBA00013252"/>
    </source>
</evidence>
<comment type="similarity">
    <text evidence="2">Belongs to the pterin-4-alpha-carbinolamine dehydratase family.</text>
</comment>
<evidence type="ECO:0000313" key="5">
    <source>
        <dbReference type="EMBL" id="KKW37615.1"/>
    </source>
</evidence>
<keyword evidence="4" id="KW-0456">Lyase</keyword>
<dbReference type="InterPro" id="IPR001533">
    <property type="entry name" value="Pterin_deHydtase"/>
</dbReference>
<dbReference type="InterPro" id="IPR036428">
    <property type="entry name" value="PCD_sf"/>
</dbReference>
<gene>
    <name evidence="5" type="ORF">UY86_C0005G0002</name>
</gene>
<dbReference type="PANTHER" id="PTHR12599:SF0">
    <property type="entry name" value="PTERIN-4-ALPHA-CARBINOLAMINE DEHYDRATASE"/>
    <property type="match status" value="1"/>
</dbReference>
<reference evidence="5 6" key="1">
    <citation type="journal article" date="2015" name="Nature">
        <title>rRNA introns, odd ribosomes, and small enigmatic genomes across a large radiation of phyla.</title>
        <authorList>
            <person name="Brown C.T."/>
            <person name="Hug L.A."/>
            <person name="Thomas B.C."/>
            <person name="Sharon I."/>
            <person name="Castelle C.J."/>
            <person name="Singh A."/>
            <person name="Wilkins M.J."/>
            <person name="Williams K.H."/>
            <person name="Banfield J.F."/>
        </authorList>
    </citation>
    <scope>NUCLEOTIDE SEQUENCE [LARGE SCALE GENOMIC DNA]</scope>
</reference>
<evidence type="ECO:0000313" key="6">
    <source>
        <dbReference type="Proteomes" id="UP000033852"/>
    </source>
</evidence>
<proteinExistence type="inferred from homology"/>
<evidence type="ECO:0000256" key="1">
    <source>
        <dbReference type="ARBA" id="ARBA00001554"/>
    </source>
</evidence>
<accession>A0A0G1Y3A0</accession>
<protein>
    <recommendedName>
        <fullName evidence="3">4a-hydroxytetrahydrobiopterin dehydratase</fullName>
        <ecNumber evidence="3">4.2.1.96</ecNumber>
    </recommendedName>
</protein>
<dbReference type="EMBL" id="LCRR01000005">
    <property type="protein sequence ID" value="KKW37615.1"/>
    <property type="molecule type" value="Genomic_DNA"/>
</dbReference>
<dbReference type="CDD" id="cd00488">
    <property type="entry name" value="PCD_DCoH"/>
    <property type="match status" value="1"/>
</dbReference>
<dbReference type="EC" id="4.2.1.96" evidence="3"/>
<dbReference type="Proteomes" id="UP000033852">
    <property type="component" value="Unassembled WGS sequence"/>
</dbReference>